<dbReference type="InterPro" id="IPR016181">
    <property type="entry name" value="Acyl_CoA_acyltransferase"/>
</dbReference>
<dbReference type="PANTHER" id="PTHR43800">
    <property type="entry name" value="PEPTIDYL-LYSINE N-ACETYLTRANSFERASE YJAB"/>
    <property type="match status" value="1"/>
</dbReference>
<evidence type="ECO:0000256" key="1">
    <source>
        <dbReference type="ARBA" id="ARBA00022679"/>
    </source>
</evidence>
<proteinExistence type="predicted"/>
<dbReference type="PANTHER" id="PTHR43800:SF1">
    <property type="entry name" value="PEPTIDYL-LYSINE N-ACETYLTRANSFERASE YJAB"/>
    <property type="match status" value="1"/>
</dbReference>
<evidence type="ECO:0000313" key="5">
    <source>
        <dbReference type="Proteomes" id="UP000076400"/>
    </source>
</evidence>
<dbReference type="STRING" id="580166.AUP43_09870"/>
<keyword evidence="2" id="KW-0012">Acyltransferase</keyword>
<dbReference type="AlphaFoldDB" id="A0A154W2A2"/>
<dbReference type="Proteomes" id="UP000076400">
    <property type="component" value="Unassembled WGS sequence"/>
</dbReference>
<comment type="caution">
    <text evidence="4">The sequence shown here is derived from an EMBL/GenBank/DDBJ whole genome shotgun (WGS) entry which is preliminary data.</text>
</comment>
<dbReference type="SUPFAM" id="SSF55729">
    <property type="entry name" value="Acyl-CoA N-acyltransferases (Nat)"/>
    <property type="match status" value="1"/>
</dbReference>
<organism evidence="4 5">
    <name type="scientific">Oceanibaculum pacificum</name>
    <dbReference type="NCBI Taxonomy" id="580166"/>
    <lineage>
        <taxon>Bacteria</taxon>
        <taxon>Pseudomonadati</taxon>
        <taxon>Pseudomonadota</taxon>
        <taxon>Alphaproteobacteria</taxon>
        <taxon>Rhodospirillales</taxon>
        <taxon>Oceanibaculaceae</taxon>
        <taxon>Oceanibaculum</taxon>
    </lineage>
</organism>
<dbReference type="InterPro" id="IPR000182">
    <property type="entry name" value="GNAT_dom"/>
</dbReference>
<dbReference type="PROSITE" id="PS51186">
    <property type="entry name" value="GNAT"/>
    <property type="match status" value="1"/>
</dbReference>
<feature type="domain" description="N-acetyltransferase" evidence="3">
    <location>
        <begin position="52"/>
        <end position="195"/>
    </location>
</feature>
<protein>
    <recommendedName>
        <fullName evidence="3">N-acetyltransferase domain-containing protein</fullName>
    </recommendedName>
</protein>
<evidence type="ECO:0000259" key="3">
    <source>
        <dbReference type="PROSITE" id="PS51186"/>
    </source>
</evidence>
<dbReference type="EMBL" id="LPXN01000113">
    <property type="protein sequence ID" value="KZD07685.1"/>
    <property type="molecule type" value="Genomic_DNA"/>
</dbReference>
<sequence length="195" mass="21931">MRGGPDSDIPPAALALIETTATYLEMTERPTRPTVPAPALKLSLQRAEHPSVSFYRYLYNSIGRPWAWVNKRLVDDEELRGFIQDPKVELYVLSVAGVPAGMAQIDRREPGIVDLAYFGLMPEFIGRKLGPYLLNWAIDQAWTGNTTKVTVNTCDLDHPSALPLYQRLGFSPVRREVVSLPHPHLFGLEMPAHRR</sequence>
<dbReference type="Pfam" id="PF00583">
    <property type="entry name" value="Acetyltransf_1"/>
    <property type="match status" value="1"/>
</dbReference>
<accession>A0A154W2A2</accession>
<gene>
    <name evidence="4" type="ORF">AUP43_09870</name>
</gene>
<reference evidence="4 5" key="1">
    <citation type="submission" date="2015-12" db="EMBL/GenBank/DDBJ databases">
        <title>Genome sequence of Oceanibaculum pacificum MCCC 1A02656.</title>
        <authorList>
            <person name="Lu L."/>
            <person name="Lai Q."/>
            <person name="Shao Z."/>
            <person name="Qian P."/>
        </authorList>
    </citation>
    <scope>NUCLEOTIDE SEQUENCE [LARGE SCALE GENOMIC DNA]</scope>
    <source>
        <strain evidence="4 5">MCCC 1A02656</strain>
    </source>
</reference>
<keyword evidence="1" id="KW-0808">Transferase</keyword>
<evidence type="ECO:0000313" key="4">
    <source>
        <dbReference type="EMBL" id="KZD07685.1"/>
    </source>
</evidence>
<dbReference type="Gene3D" id="3.40.630.30">
    <property type="match status" value="1"/>
</dbReference>
<dbReference type="CDD" id="cd04301">
    <property type="entry name" value="NAT_SF"/>
    <property type="match status" value="1"/>
</dbReference>
<keyword evidence="5" id="KW-1185">Reference proteome</keyword>
<dbReference type="GO" id="GO:0016747">
    <property type="term" value="F:acyltransferase activity, transferring groups other than amino-acyl groups"/>
    <property type="evidence" value="ECO:0007669"/>
    <property type="project" value="InterPro"/>
</dbReference>
<evidence type="ECO:0000256" key="2">
    <source>
        <dbReference type="ARBA" id="ARBA00023315"/>
    </source>
</evidence>
<name>A0A154W2A2_9PROT</name>